<sequence>MICISKRRLIEMERVISPTKLIACYVIISIIFIGCVSISGTLPELQPSPTSQEPPKTPSKYPKHYKDGRIEIGENIFFYASFGSSGKNFTQFDNPQDIAVDKDGYLYVADTGNHRIQKFTSQGDFVGIIGTNTLVFSPSSLTIDNEGKMYVIDTDNLIKLSPQGEILRTIRINDPKGIAVEGNNLYITGENKILCFDSSLLNLKWTLSNNYEDWNPFGIAVRQGYIYVTDIKNNRVCQILKRGNSSSWIWSVQGILNKPLGIAVNDNYIYVADTHNHRIWLFEKGLDKIANFGAQGNALGEFNNPSKIAVKENRIYVVDTGNCRIQIFEFFVDL</sequence>
<evidence type="ECO:0000256" key="1">
    <source>
        <dbReference type="ARBA" id="ARBA00022737"/>
    </source>
</evidence>
<dbReference type="InterPro" id="IPR011042">
    <property type="entry name" value="6-blade_b-propeller_TolB-like"/>
</dbReference>
<evidence type="ECO:0000256" key="2">
    <source>
        <dbReference type="PROSITE-ProRule" id="PRU00504"/>
    </source>
</evidence>
<feature type="repeat" description="NHL" evidence="2">
    <location>
        <begin position="292"/>
        <end position="331"/>
    </location>
</feature>
<dbReference type="InterPro" id="IPR050952">
    <property type="entry name" value="TRIM-NHL_E3_ligases"/>
</dbReference>
<gene>
    <name evidence="4" type="ORF">COX18_07720</name>
</gene>
<accession>A0A2H0A413</accession>
<dbReference type="InterPro" id="IPR001258">
    <property type="entry name" value="NHL_repeat"/>
</dbReference>
<dbReference type="Pfam" id="PF01436">
    <property type="entry name" value="NHL"/>
    <property type="match status" value="3"/>
</dbReference>
<keyword evidence="3" id="KW-0472">Membrane</keyword>
<dbReference type="Proteomes" id="UP000231067">
    <property type="component" value="Unassembled WGS sequence"/>
</dbReference>
<evidence type="ECO:0008006" key="6">
    <source>
        <dbReference type="Google" id="ProtNLM"/>
    </source>
</evidence>
<organism evidence="4 5">
    <name type="scientific">Candidatus Desantisbacteria bacterium CG23_combo_of_CG06-09_8_20_14_all_40_23</name>
    <dbReference type="NCBI Taxonomy" id="1974550"/>
    <lineage>
        <taxon>Bacteria</taxon>
        <taxon>Candidatus Desantisiibacteriota</taxon>
    </lineage>
</organism>
<feature type="transmembrane region" description="Helical" evidence="3">
    <location>
        <begin position="21"/>
        <end position="42"/>
    </location>
</feature>
<reference evidence="4 5" key="1">
    <citation type="submission" date="2017-09" db="EMBL/GenBank/DDBJ databases">
        <title>Depth-based differentiation of microbial function through sediment-hosted aquifers and enrichment of novel symbionts in the deep terrestrial subsurface.</title>
        <authorList>
            <person name="Probst A.J."/>
            <person name="Ladd B."/>
            <person name="Jarett J.K."/>
            <person name="Geller-Mcgrath D.E."/>
            <person name="Sieber C.M."/>
            <person name="Emerson J.B."/>
            <person name="Anantharaman K."/>
            <person name="Thomas B.C."/>
            <person name="Malmstrom R."/>
            <person name="Stieglmeier M."/>
            <person name="Klingl A."/>
            <person name="Woyke T."/>
            <person name="Ryan C.M."/>
            <person name="Banfield J.F."/>
        </authorList>
    </citation>
    <scope>NUCLEOTIDE SEQUENCE [LARGE SCALE GENOMIC DNA]</scope>
    <source>
        <strain evidence="4">CG23_combo_of_CG06-09_8_20_14_all_40_23</strain>
    </source>
</reference>
<comment type="caution">
    <text evidence="4">The sequence shown here is derived from an EMBL/GenBank/DDBJ whole genome shotgun (WGS) entry which is preliminary data.</text>
</comment>
<dbReference type="PANTHER" id="PTHR24104:SF25">
    <property type="entry name" value="PROTEIN LIN-41"/>
    <property type="match status" value="1"/>
</dbReference>
<dbReference type="AlphaFoldDB" id="A0A2H0A413"/>
<dbReference type="PROSITE" id="PS51257">
    <property type="entry name" value="PROKAR_LIPOPROTEIN"/>
    <property type="match status" value="1"/>
</dbReference>
<evidence type="ECO:0000313" key="5">
    <source>
        <dbReference type="Proteomes" id="UP000231067"/>
    </source>
</evidence>
<feature type="repeat" description="NHL" evidence="2">
    <location>
        <begin position="81"/>
        <end position="122"/>
    </location>
</feature>
<dbReference type="PROSITE" id="PS51125">
    <property type="entry name" value="NHL"/>
    <property type="match status" value="3"/>
</dbReference>
<dbReference type="EMBL" id="PCSH01000136">
    <property type="protein sequence ID" value="PIP40131.1"/>
    <property type="molecule type" value="Genomic_DNA"/>
</dbReference>
<evidence type="ECO:0000256" key="3">
    <source>
        <dbReference type="SAM" id="Phobius"/>
    </source>
</evidence>
<keyword evidence="3" id="KW-0812">Transmembrane</keyword>
<feature type="repeat" description="NHL" evidence="2">
    <location>
        <begin position="256"/>
        <end position="285"/>
    </location>
</feature>
<dbReference type="SUPFAM" id="SSF63829">
    <property type="entry name" value="Calcium-dependent phosphotriesterase"/>
    <property type="match status" value="1"/>
</dbReference>
<name>A0A2H0A413_9BACT</name>
<keyword evidence="1" id="KW-0677">Repeat</keyword>
<protein>
    <recommendedName>
        <fullName evidence="6">6-bladed beta-propeller</fullName>
    </recommendedName>
</protein>
<dbReference type="Gene3D" id="2.120.10.30">
    <property type="entry name" value="TolB, C-terminal domain"/>
    <property type="match status" value="2"/>
</dbReference>
<keyword evidence="3" id="KW-1133">Transmembrane helix</keyword>
<evidence type="ECO:0000313" key="4">
    <source>
        <dbReference type="EMBL" id="PIP40131.1"/>
    </source>
</evidence>
<dbReference type="GO" id="GO:0008270">
    <property type="term" value="F:zinc ion binding"/>
    <property type="evidence" value="ECO:0007669"/>
    <property type="project" value="UniProtKB-KW"/>
</dbReference>
<dbReference type="PANTHER" id="PTHR24104">
    <property type="entry name" value="E3 UBIQUITIN-PROTEIN LIGASE NHLRC1-RELATED"/>
    <property type="match status" value="1"/>
</dbReference>
<proteinExistence type="predicted"/>
<dbReference type="CDD" id="cd05819">
    <property type="entry name" value="NHL"/>
    <property type="match status" value="1"/>
</dbReference>